<keyword evidence="2 8" id="KW-0963">Cytoplasm</keyword>
<dbReference type="InterPro" id="IPR049940">
    <property type="entry name" value="GluQ/Sye"/>
</dbReference>
<dbReference type="GO" id="GO:0000049">
    <property type="term" value="F:tRNA binding"/>
    <property type="evidence" value="ECO:0007669"/>
    <property type="project" value="InterPro"/>
</dbReference>
<dbReference type="GO" id="GO:0006424">
    <property type="term" value="P:glutamyl-tRNA aminoacylation"/>
    <property type="evidence" value="ECO:0007669"/>
    <property type="project" value="UniProtKB-UniRule"/>
</dbReference>
<comment type="subcellular location">
    <subcellularLocation>
        <location evidence="8">Cytoplasm</location>
    </subcellularLocation>
</comment>
<sequence length="448" mass="50025">MNASTPRLRFAPSPTGFLHVGNLRTAVANYLFARRHGGQLMLRMDDTDVARSKPEYEAGIQEDLRWLGIHWDEYARQSDRMAQYEAAADRLKALGLLYPCFESEEELAAKRALRLKRKLPPVYDREMLRLTPEQRAAAEANGKTPYWRFKLSDGVVTWNDLVFGERRVKLPSVSDPVLIRADGTFLYTFTSVVDDLEFGVTHIIRGEDHVTNTGIQIDLMRALSGKPEKIGFAHLPLLTDAEGGKLSKRFDSLSVRSLRKDGLEPDAIIAYLARLGSADDMAPLTRDEVTATFDLGRMSHSAAVFDPRQLLGINRQMIHRLAFADVVSRLPQGATEDFWLSIRGNLDLLSEARVWWEIVAEEISPPEQPDDADFLRAAADALPAEPWDKNTAGIWTKALATATGRKGRGLYHPLRLALTGEESGPDMKDLLPLIGRDKAARRLLVSAG</sequence>
<dbReference type="NCBIfam" id="TIGR00464">
    <property type="entry name" value="gltX_bact"/>
    <property type="match status" value="1"/>
</dbReference>
<keyword evidence="6 8" id="KW-0648">Protein biosynthesis</keyword>
<evidence type="ECO:0000256" key="3">
    <source>
        <dbReference type="ARBA" id="ARBA00022598"/>
    </source>
</evidence>
<evidence type="ECO:0000256" key="5">
    <source>
        <dbReference type="ARBA" id="ARBA00022840"/>
    </source>
</evidence>
<dbReference type="PROSITE" id="PS00178">
    <property type="entry name" value="AA_TRNA_LIGASE_I"/>
    <property type="match status" value="1"/>
</dbReference>
<dbReference type="InterPro" id="IPR020751">
    <property type="entry name" value="aa-tRNA-synth_I_codon-bd_sub2"/>
</dbReference>
<keyword evidence="5 8" id="KW-0067">ATP-binding</keyword>
<dbReference type="Gene3D" id="3.40.50.620">
    <property type="entry name" value="HUPs"/>
    <property type="match status" value="1"/>
</dbReference>
<dbReference type="SUPFAM" id="SSF48163">
    <property type="entry name" value="An anticodon-binding domain of class I aminoacyl-tRNA synthetases"/>
    <property type="match status" value="1"/>
</dbReference>
<evidence type="ECO:0000259" key="9">
    <source>
        <dbReference type="Pfam" id="PF00749"/>
    </source>
</evidence>
<dbReference type="HAMAP" id="MF_00022">
    <property type="entry name" value="Glu_tRNA_synth_type1"/>
    <property type="match status" value="1"/>
</dbReference>
<keyword evidence="4 8" id="KW-0547">Nucleotide-binding</keyword>
<keyword evidence="3 8" id="KW-0436">Ligase</keyword>
<dbReference type="InterPro" id="IPR000924">
    <property type="entry name" value="Glu/Gln-tRNA-synth"/>
</dbReference>
<dbReference type="PRINTS" id="PR00987">
    <property type="entry name" value="TRNASYNTHGLU"/>
</dbReference>
<comment type="function">
    <text evidence="8">Catalyzes the attachment of glutamate to tRNA(Glu) in a two-step reaction: glutamate is first activated by ATP to form Glu-AMP and then transferred to the acceptor end of tRNA(Glu).</text>
</comment>
<dbReference type="GO" id="GO:0005737">
    <property type="term" value="C:cytoplasm"/>
    <property type="evidence" value="ECO:0007669"/>
    <property type="project" value="UniProtKB-SubCell"/>
</dbReference>
<feature type="binding site" evidence="8">
    <location>
        <position position="248"/>
    </location>
    <ligand>
        <name>ATP</name>
        <dbReference type="ChEBI" id="CHEBI:30616"/>
    </ligand>
</feature>
<dbReference type="InterPro" id="IPR020058">
    <property type="entry name" value="Glu/Gln-tRNA-synth_Ib_cat-dom"/>
</dbReference>
<dbReference type="InterPro" id="IPR014729">
    <property type="entry name" value="Rossmann-like_a/b/a_fold"/>
</dbReference>
<gene>
    <name evidence="8" type="primary">gltX</name>
    <name evidence="11" type="ORF">ASILVAE211_03090</name>
</gene>
<dbReference type="GO" id="GO:0005524">
    <property type="term" value="F:ATP binding"/>
    <property type="evidence" value="ECO:0007669"/>
    <property type="project" value="UniProtKB-UniRule"/>
</dbReference>
<dbReference type="InterPro" id="IPR004527">
    <property type="entry name" value="Glu-tRNA-ligase_bac/mito"/>
</dbReference>
<evidence type="ECO:0000256" key="6">
    <source>
        <dbReference type="ARBA" id="ARBA00022917"/>
    </source>
</evidence>
<comment type="similarity">
    <text evidence="1 8">Belongs to the class-I aminoacyl-tRNA synthetase family. Glutamate--tRNA ligase type 1 subfamily.</text>
</comment>
<dbReference type="InterPro" id="IPR008925">
    <property type="entry name" value="aa_tRNA-synth_I_cd-bd_sf"/>
</dbReference>
<reference evidence="11" key="2">
    <citation type="submission" date="2021-01" db="EMBL/GenBank/DDBJ databases">
        <authorList>
            <person name="Mieszkin S."/>
            <person name="Pouder E."/>
            <person name="Alain K."/>
        </authorList>
    </citation>
    <scope>NUCLEOTIDE SEQUENCE</scope>
    <source>
        <strain evidence="11">HW T2.11</strain>
    </source>
</reference>
<feature type="domain" description="Aminoacyl-tRNA synthetase class I anticodon-binding" evidence="10">
    <location>
        <begin position="367"/>
        <end position="443"/>
    </location>
</feature>
<proteinExistence type="inferred from homology"/>
<evidence type="ECO:0000313" key="11">
    <source>
        <dbReference type="EMBL" id="MCB8874155.1"/>
    </source>
</evidence>
<keyword evidence="7 8" id="KW-0030">Aminoacyl-tRNA synthetase</keyword>
<dbReference type="Pfam" id="PF19269">
    <property type="entry name" value="Anticodon_2"/>
    <property type="match status" value="1"/>
</dbReference>
<comment type="caution">
    <text evidence="11">The sequence shown here is derived from an EMBL/GenBank/DDBJ whole genome shotgun (WGS) entry which is preliminary data.</text>
</comment>
<dbReference type="RefSeq" id="WP_227319806.1">
    <property type="nucleotide sequence ID" value="NZ_JAESVB010000001.1"/>
</dbReference>
<organism evidence="11 12">
    <name type="scientific">Acidisoma silvae</name>
    <dbReference type="NCBI Taxonomy" id="2802396"/>
    <lineage>
        <taxon>Bacteria</taxon>
        <taxon>Pseudomonadati</taxon>
        <taxon>Pseudomonadota</taxon>
        <taxon>Alphaproteobacteria</taxon>
        <taxon>Acetobacterales</taxon>
        <taxon>Acidocellaceae</taxon>
        <taxon>Acidisoma</taxon>
    </lineage>
</organism>
<evidence type="ECO:0000313" key="12">
    <source>
        <dbReference type="Proteomes" id="UP000708298"/>
    </source>
</evidence>
<protein>
    <recommendedName>
        <fullName evidence="8">Glutamate--tRNA ligase</fullName>
        <ecNumber evidence="8">6.1.1.17</ecNumber>
    </recommendedName>
    <alternativeName>
        <fullName evidence="8">Glutamyl-tRNA synthetase</fullName>
        <shortName evidence="8">GluRS</shortName>
    </alternativeName>
</protein>
<dbReference type="AlphaFoldDB" id="A0A964DXC6"/>
<dbReference type="GO" id="GO:0004818">
    <property type="term" value="F:glutamate-tRNA ligase activity"/>
    <property type="evidence" value="ECO:0007669"/>
    <property type="project" value="UniProtKB-UniRule"/>
</dbReference>
<dbReference type="PANTHER" id="PTHR43311:SF2">
    <property type="entry name" value="GLUTAMATE--TRNA LIGASE, MITOCHONDRIAL-RELATED"/>
    <property type="match status" value="1"/>
</dbReference>
<comment type="catalytic activity">
    <reaction evidence="8">
        <text>tRNA(Glu) + L-glutamate + ATP = L-glutamyl-tRNA(Glu) + AMP + diphosphate</text>
        <dbReference type="Rhea" id="RHEA:23540"/>
        <dbReference type="Rhea" id="RHEA-COMP:9663"/>
        <dbReference type="Rhea" id="RHEA-COMP:9680"/>
        <dbReference type="ChEBI" id="CHEBI:29985"/>
        <dbReference type="ChEBI" id="CHEBI:30616"/>
        <dbReference type="ChEBI" id="CHEBI:33019"/>
        <dbReference type="ChEBI" id="CHEBI:78442"/>
        <dbReference type="ChEBI" id="CHEBI:78520"/>
        <dbReference type="ChEBI" id="CHEBI:456215"/>
        <dbReference type="EC" id="6.1.1.17"/>
    </reaction>
</comment>
<name>A0A964DXC6_9PROT</name>
<dbReference type="Pfam" id="PF00749">
    <property type="entry name" value="tRNA-synt_1c"/>
    <property type="match status" value="1"/>
</dbReference>
<dbReference type="PANTHER" id="PTHR43311">
    <property type="entry name" value="GLUTAMATE--TRNA LIGASE"/>
    <property type="match status" value="1"/>
</dbReference>
<evidence type="ECO:0000259" key="10">
    <source>
        <dbReference type="Pfam" id="PF19269"/>
    </source>
</evidence>
<dbReference type="Gene3D" id="1.10.10.350">
    <property type="match status" value="1"/>
</dbReference>
<feature type="domain" description="Glutamyl/glutaminyl-tRNA synthetase class Ib catalytic" evidence="9">
    <location>
        <begin position="7"/>
        <end position="310"/>
    </location>
</feature>
<accession>A0A964DXC6</accession>
<evidence type="ECO:0000256" key="1">
    <source>
        <dbReference type="ARBA" id="ARBA00007894"/>
    </source>
</evidence>
<dbReference type="SUPFAM" id="SSF52374">
    <property type="entry name" value="Nucleotidylyl transferase"/>
    <property type="match status" value="1"/>
</dbReference>
<dbReference type="Proteomes" id="UP000708298">
    <property type="component" value="Unassembled WGS sequence"/>
</dbReference>
<evidence type="ECO:0000256" key="4">
    <source>
        <dbReference type="ARBA" id="ARBA00022741"/>
    </source>
</evidence>
<dbReference type="EC" id="6.1.1.17" evidence="8"/>
<reference evidence="11" key="1">
    <citation type="journal article" date="2021" name="Microorganisms">
        <title>Acidisoma silvae sp. nov. and Acidisomacellulosilytica sp. nov., Two Acidophilic Bacteria Isolated from Decaying Wood, Hydrolyzing Cellulose and Producing Poly-3-hydroxybutyrate.</title>
        <authorList>
            <person name="Mieszkin S."/>
            <person name="Pouder E."/>
            <person name="Uroz S."/>
            <person name="Simon-Colin C."/>
            <person name="Alain K."/>
        </authorList>
    </citation>
    <scope>NUCLEOTIDE SEQUENCE</scope>
    <source>
        <strain evidence="11">HW T2.11</strain>
    </source>
</reference>
<dbReference type="InterPro" id="IPR001412">
    <property type="entry name" value="aa-tRNA-synth_I_CS"/>
</dbReference>
<evidence type="ECO:0000256" key="2">
    <source>
        <dbReference type="ARBA" id="ARBA00022490"/>
    </source>
</evidence>
<comment type="subunit">
    <text evidence="8">Monomer.</text>
</comment>
<dbReference type="InterPro" id="IPR045462">
    <property type="entry name" value="aa-tRNA-synth_I_cd-bd"/>
</dbReference>
<feature type="short sequence motif" description="'HIGH' region" evidence="8">
    <location>
        <begin position="12"/>
        <end position="22"/>
    </location>
</feature>
<evidence type="ECO:0000256" key="7">
    <source>
        <dbReference type="ARBA" id="ARBA00023146"/>
    </source>
</evidence>
<keyword evidence="12" id="KW-1185">Reference proteome</keyword>
<feature type="short sequence motif" description="'KMSKS' region" evidence="8">
    <location>
        <begin position="245"/>
        <end position="249"/>
    </location>
</feature>
<evidence type="ECO:0000256" key="8">
    <source>
        <dbReference type="HAMAP-Rule" id="MF_00022"/>
    </source>
</evidence>
<dbReference type="EMBL" id="JAESVB010000001">
    <property type="protein sequence ID" value="MCB8874155.1"/>
    <property type="molecule type" value="Genomic_DNA"/>
</dbReference>
<comment type="caution">
    <text evidence="8">Lacks conserved residue(s) required for the propagation of feature annotation.</text>
</comment>